<feature type="compositionally biased region" description="Polar residues" evidence="1">
    <location>
        <begin position="362"/>
        <end position="371"/>
    </location>
</feature>
<evidence type="ECO:0000313" key="4">
    <source>
        <dbReference type="Proteomes" id="UP000054630"/>
    </source>
</evidence>
<feature type="compositionally biased region" description="Basic and acidic residues" evidence="1">
    <location>
        <begin position="114"/>
        <end position="127"/>
    </location>
</feature>
<feature type="compositionally biased region" description="Polar residues" evidence="1">
    <location>
        <begin position="443"/>
        <end position="464"/>
    </location>
</feature>
<feature type="compositionally biased region" description="Polar residues" evidence="1">
    <location>
        <begin position="204"/>
        <end position="225"/>
    </location>
</feature>
<dbReference type="Proteomes" id="UP000054630">
    <property type="component" value="Unassembled WGS sequence"/>
</dbReference>
<dbReference type="OrthoDB" id="5916294at2759"/>
<gene>
    <name evidence="3" type="ORF">T07_4845</name>
</gene>
<accession>A0A0V0S420</accession>
<feature type="compositionally biased region" description="Low complexity" evidence="1">
    <location>
        <begin position="236"/>
        <end position="258"/>
    </location>
</feature>
<evidence type="ECO:0000313" key="3">
    <source>
        <dbReference type="EMBL" id="KRX21226.1"/>
    </source>
</evidence>
<evidence type="ECO:0000256" key="1">
    <source>
        <dbReference type="SAM" id="MobiDB-lite"/>
    </source>
</evidence>
<organism evidence="3 4">
    <name type="scientific">Trichinella nelsoni</name>
    <dbReference type="NCBI Taxonomy" id="6336"/>
    <lineage>
        <taxon>Eukaryota</taxon>
        <taxon>Metazoa</taxon>
        <taxon>Ecdysozoa</taxon>
        <taxon>Nematoda</taxon>
        <taxon>Enoplea</taxon>
        <taxon>Dorylaimia</taxon>
        <taxon>Trichinellida</taxon>
        <taxon>Trichinellidae</taxon>
        <taxon>Trichinella</taxon>
    </lineage>
</organism>
<feature type="chain" id="PRO_5006868308" evidence="2">
    <location>
        <begin position="22"/>
        <end position="543"/>
    </location>
</feature>
<feature type="region of interest" description="Disordered" evidence="1">
    <location>
        <begin position="503"/>
        <end position="543"/>
    </location>
</feature>
<feature type="region of interest" description="Disordered" evidence="1">
    <location>
        <begin position="96"/>
        <end position="159"/>
    </location>
</feature>
<sequence>MQPLLSLRFCTLCIVFDVIFSHPARPIVTDHAKQNAAEEISNNADQTGQNMNIYKMPNLYAFNPLDYLNVNMFSNDGKAQSSTPVDWSPVVFPNSAFPDDKSSDSQSFVNVKQISEDERKGYQEKKSTAGPFPPIHISPNGNPTPQFGPWSTGPSNFLPSVDNSWMPNVVPQQMNNQFPMSQMMMQPPPSPPHGDQTIFPPSPSTQNSNNVFPYSNENMPANQMPLNFPPASPYANSFSHSSSSSSSNNNNNNNNNPNPNHPMMPMDFNPAAHNFQQFINAFFPNAVPKNYHQSNLNYFHPIGANMYDTNVLNKEKRHGFIDQNYNPNEGKQSPQTEMPIPAVQSTDDVNELFPGFPYSMFEPTQTSSRQDQSGREIVNPSIQPSKHKPYESRASVGRWTPSFSTDPLNTFNPLEPLLYPIEHDSWNPTPNNHQSPFYALPDSFSNPHRNRYLQPNDNAASDDQAENNLTPLTLHLKPANQTSHIYNNNADTVQHTFQDAENTVPSKGEQQHNDDDDDDDDDHLNKAEASNSTNHVEQLKSPF</sequence>
<feature type="region of interest" description="Disordered" evidence="1">
    <location>
        <begin position="430"/>
        <end position="464"/>
    </location>
</feature>
<dbReference type="AlphaFoldDB" id="A0A0V0S420"/>
<feature type="region of interest" description="Disordered" evidence="1">
    <location>
        <begin position="362"/>
        <end position="392"/>
    </location>
</feature>
<dbReference type="EMBL" id="JYDL01000041">
    <property type="protein sequence ID" value="KRX21226.1"/>
    <property type="molecule type" value="Genomic_DNA"/>
</dbReference>
<keyword evidence="2" id="KW-0732">Signal</keyword>
<keyword evidence="4" id="KW-1185">Reference proteome</keyword>
<feature type="region of interest" description="Disordered" evidence="1">
    <location>
        <begin position="180"/>
        <end position="269"/>
    </location>
</feature>
<evidence type="ECO:0000256" key="2">
    <source>
        <dbReference type="SAM" id="SignalP"/>
    </source>
</evidence>
<proteinExistence type="predicted"/>
<name>A0A0V0S420_9BILA</name>
<reference evidence="3 4" key="1">
    <citation type="submission" date="2015-01" db="EMBL/GenBank/DDBJ databases">
        <title>Evolution of Trichinella species and genotypes.</title>
        <authorList>
            <person name="Korhonen P.K."/>
            <person name="Edoardo P."/>
            <person name="Giuseppe L.R."/>
            <person name="Gasser R.B."/>
        </authorList>
    </citation>
    <scope>NUCLEOTIDE SEQUENCE [LARGE SCALE GENOMIC DNA]</scope>
    <source>
        <strain evidence="3">ISS37</strain>
    </source>
</reference>
<feature type="signal peptide" evidence="2">
    <location>
        <begin position="1"/>
        <end position="21"/>
    </location>
</feature>
<protein>
    <submittedName>
        <fullName evidence="3">Uncharacterized protein</fullName>
    </submittedName>
</protein>
<feature type="compositionally biased region" description="Polar residues" evidence="1">
    <location>
        <begin position="104"/>
        <end position="113"/>
    </location>
</feature>
<comment type="caution">
    <text evidence="3">The sequence shown here is derived from an EMBL/GenBank/DDBJ whole genome shotgun (WGS) entry which is preliminary data.</text>
</comment>